<accession>A0A6P8XBQ7</accession>
<evidence type="ECO:0000256" key="1">
    <source>
        <dbReference type="SAM" id="MobiDB-lite"/>
    </source>
</evidence>
<evidence type="ECO:0000313" key="3">
    <source>
        <dbReference type="RefSeq" id="XP_034109548.1"/>
    </source>
</evidence>
<feature type="compositionally biased region" description="Acidic residues" evidence="1">
    <location>
        <begin position="32"/>
        <end position="45"/>
    </location>
</feature>
<dbReference type="OrthoDB" id="8034177at2759"/>
<feature type="compositionally biased region" description="Low complexity" evidence="1">
    <location>
        <begin position="139"/>
        <end position="157"/>
    </location>
</feature>
<feature type="region of interest" description="Disordered" evidence="1">
    <location>
        <begin position="139"/>
        <end position="163"/>
    </location>
</feature>
<feature type="region of interest" description="Disordered" evidence="1">
    <location>
        <begin position="28"/>
        <end position="54"/>
    </location>
</feature>
<dbReference type="AlphaFoldDB" id="A0A6P8XBQ7"/>
<dbReference type="RefSeq" id="XP_051860916.1">
    <property type="nucleotide sequence ID" value="XM_052004956.1"/>
</dbReference>
<gene>
    <name evidence="3 4" type="primary">LOC117571489</name>
</gene>
<dbReference type="Proteomes" id="UP000515160">
    <property type="component" value="Chromosome 3"/>
</dbReference>
<organism evidence="2 3">
    <name type="scientific">Drosophila albomicans</name>
    <name type="common">Fruit fly</name>
    <dbReference type="NCBI Taxonomy" id="7291"/>
    <lineage>
        <taxon>Eukaryota</taxon>
        <taxon>Metazoa</taxon>
        <taxon>Ecdysozoa</taxon>
        <taxon>Arthropoda</taxon>
        <taxon>Hexapoda</taxon>
        <taxon>Insecta</taxon>
        <taxon>Pterygota</taxon>
        <taxon>Neoptera</taxon>
        <taxon>Endopterygota</taxon>
        <taxon>Diptera</taxon>
        <taxon>Brachycera</taxon>
        <taxon>Muscomorpha</taxon>
        <taxon>Ephydroidea</taxon>
        <taxon>Drosophilidae</taxon>
        <taxon>Drosophila</taxon>
    </lineage>
</organism>
<proteinExistence type="predicted"/>
<evidence type="ECO:0000313" key="2">
    <source>
        <dbReference type="Proteomes" id="UP000515160"/>
    </source>
</evidence>
<name>A0A6P8XBQ7_DROAB</name>
<protein>
    <submittedName>
        <fullName evidence="3 4">Uncharacterized protein LOC117571489</fullName>
    </submittedName>
</protein>
<reference evidence="3 4" key="1">
    <citation type="submission" date="2025-04" db="UniProtKB">
        <authorList>
            <consortium name="RefSeq"/>
        </authorList>
    </citation>
    <scope>IDENTIFICATION</scope>
    <source>
        <strain evidence="3 4">15112-1751.03</strain>
        <tissue evidence="3 4">Whole Adult</tissue>
    </source>
</reference>
<evidence type="ECO:0000313" key="4">
    <source>
        <dbReference type="RefSeq" id="XP_051860916.1"/>
    </source>
</evidence>
<dbReference type="GeneID" id="117571489"/>
<dbReference type="RefSeq" id="XP_034109548.1">
    <property type="nucleotide sequence ID" value="XM_034253657.2"/>
</dbReference>
<keyword evidence="2" id="KW-1185">Reference proteome</keyword>
<sequence length="283" mass="32758">MSHLLKRTKKSCLKLLRKISTSKQLFVQRLDEDIEDDEEEQENGAEQEQQSPAMSCSLDAANDDKQYSMCHQQQNQNTPEPSVQCLEYACEAAILEEEQRESEQLQSSLNITFDLMHYKENVRYLRHTPSNSSLDLQLELQQQPQHQQQQQQPPQLLTRDIPAPRPCSVSVGSKFDGNYHNVIIMEQPPNDDYPIVKWDINGNSLDEEHFDLRQHWDAFDNRWRQLQSAQSKRLGSAQSQRSSHHSSSCTLETWIDDAELGLCDDSQNLLQTNNNCNHCLKSF</sequence>